<evidence type="ECO:0000313" key="10">
    <source>
        <dbReference type="Proteomes" id="UP000198611"/>
    </source>
</evidence>
<dbReference type="PANTHER" id="PTHR23517">
    <property type="entry name" value="RESISTANCE PROTEIN MDTM, PUTATIVE-RELATED-RELATED"/>
    <property type="match status" value="1"/>
</dbReference>
<dbReference type="InterPro" id="IPR036259">
    <property type="entry name" value="MFS_trans_sf"/>
</dbReference>
<dbReference type="GO" id="GO:0005886">
    <property type="term" value="C:plasma membrane"/>
    <property type="evidence" value="ECO:0007669"/>
    <property type="project" value="UniProtKB-SubCell"/>
</dbReference>
<evidence type="ECO:0000259" key="8">
    <source>
        <dbReference type="PROSITE" id="PS50850"/>
    </source>
</evidence>
<evidence type="ECO:0000256" key="1">
    <source>
        <dbReference type="ARBA" id="ARBA00004651"/>
    </source>
</evidence>
<feature type="transmembrane region" description="Helical" evidence="7">
    <location>
        <begin position="75"/>
        <end position="93"/>
    </location>
</feature>
<keyword evidence="10" id="KW-1185">Reference proteome</keyword>
<evidence type="ECO:0000256" key="7">
    <source>
        <dbReference type="SAM" id="Phobius"/>
    </source>
</evidence>
<protein>
    <submittedName>
        <fullName evidence="9">Predicted arabinose efflux permease, MFS family</fullName>
    </submittedName>
</protein>
<comment type="subcellular location">
    <subcellularLocation>
        <location evidence="1">Cell membrane</location>
        <topology evidence="1">Multi-pass membrane protein</topology>
    </subcellularLocation>
</comment>
<feature type="transmembrane region" description="Helical" evidence="7">
    <location>
        <begin position="214"/>
        <end position="234"/>
    </location>
</feature>
<dbReference type="InterPro" id="IPR020846">
    <property type="entry name" value="MFS_dom"/>
</dbReference>
<reference evidence="9 10" key="1">
    <citation type="submission" date="2016-10" db="EMBL/GenBank/DDBJ databases">
        <authorList>
            <person name="de Groot N.N."/>
        </authorList>
    </citation>
    <scope>NUCLEOTIDE SEQUENCE [LARGE SCALE GENOMIC DNA]</scope>
    <source>
        <strain evidence="9 10">HL3</strain>
    </source>
</reference>
<feature type="domain" description="Major facilitator superfamily (MFS) profile" evidence="8">
    <location>
        <begin position="8"/>
        <end position="391"/>
    </location>
</feature>
<dbReference type="Pfam" id="PF07690">
    <property type="entry name" value="MFS_1"/>
    <property type="match status" value="1"/>
</dbReference>
<feature type="transmembrane region" description="Helical" evidence="7">
    <location>
        <begin position="12"/>
        <end position="31"/>
    </location>
</feature>
<sequence length="452" mass="46574">MNRLERRATSALATIYALRMLGLFLILPVFALYAEGLAGTTPVLVGVAIGIYGLTQAALQIPFGMVSDHIGRKPVILFGLALFAAGSGVAAEAETIHGVIAGRALQGAGAIAAAVLALAADLTREESRLRAMAIIGITIGVAFSASLVLGPLLDRWMGVPGLFWLTAVLGVAGMGVVIFGVPTERGHRVHRDAEAVPGQFARVLRDPELLRLDAGIFLLHLGLTATFVALPLVLRDQLELAPVHHGWLYLPVMVVAFVAMVPFIIVAEKHRRMRGVFLGAIAAVALAAAGLGLAGQAGTLAGVAMALLVYFTAFNLLEASLPSLIAKAAPAGAKGTAMGVYSSAQFLGAFTGGVAGGWAHGVAGAEGVFGLISGAAALWWLIARGMAPPRYLSSHVVAVPADADPAILTPRLAAVAGVVEVEVVPEEEAAYLKVELDRLDREGLEAAATAAP</sequence>
<dbReference type="Proteomes" id="UP000198611">
    <property type="component" value="Unassembled WGS sequence"/>
</dbReference>
<feature type="transmembrane region" description="Helical" evidence="7">
    <location>
        <begin position="131"/>
        <end position="150"/>
    </location>
</feature>
<dbReference type="GO" id="GO:0022857">
    <property type="term" value="F:transmembrane transporter activity"/>
    <property type="evidence" value="ECO:0007669"/>
    <property type="project" value="InterPro"/>
</dbReference>
<gene>
    <name evidence="9" type="ORF">SAMN05660831_02387</name>
</gene>
<feature type="transmembrane region" description="Helical" evidence="7">
    <location>
        <begin position="99"/>
        <end position="119"/>
    </location>
</feature>
<keyword evidence="3" id="KW-1003">Cell membrane</keyword>
<keyword evidence="6 7" id="KW-0472">Membrane</keyword>
<dbReference type="RefSeq" id="WP_093428998.1">
    <property type="nucleotide sequence ID" value="NZ_FOMJ01000009.1"/>
</dbReference>
<dbReference type="SUPFAM" id="SSF103473">
    <property type="entry name" value="MFS general substrate transporter"/>
    <property type="match status" value="1"/>
</dbReference>
<feature type="transmembrane region" description="Helical" evidence="7">
    <location>
        <begin position="246"/>
        <end position="267"/>
    </location>
</feature>
<feature type="transmembrane region" description="Helical" evidence="7">
    <location>
        <begin position="365"/>
        <end position="383"/>
    </location>
</feature>
<keyword evidence="4 7" id="KW-0812">Transmembrane</keyword>
<name>A0A1I1VMF7_9GAMM</name>
<dbReference type="AlphaFoldDB" id="A0A1I1VMF7"/>
<evidence type="ECO:0000256" key="2">
    <source>
        <dbReference type="ARBA" id="ARBA00022448"/>
    </source>
</evidence>
<organism evidence="9 10">
    <name type="scientific">Thiohalospira halophila DSM 15071</name>
    <dbReference type="NCBI Taxonomy" id="1123397"/>
    <lineage>
        <taxon>Bacteria</taxon>
        <taxon>Pseudomonadati</taxon>
        <taxon>Pseudomonadota</taxon>
        <taxon>Gammaproteobacteria</taxon>
        <taxon>Thiohalospirales</taxon>
        <taxon>Thiohalospiraceae</taxon>
        <taxon>Thiohalospira</taxon>
    </lineage>
</organism>
<feature type="transmembrane region" description="Helical" evidence="7">
    <location>
        <begin position="162"/>
        <end position="181"/>
    </location>
</feature>
<feature type="transmembrane region" description="Helical" evidence="7">
    <location>
        <begin position="43"/>
        <end position="63"/>
    </location>
</feature>
<proteinExistence type="predicted"/>
<feature type="transmembrane region" description="Helical" evidence="7">
    <location>
        <begin position="300"/>
        <end position="317"/>
    </location>
</feature>
<evidence type="ECO:0000256" key="6">
    <source>
        <dbReference type="ARBA" id="ARBA00023136"/>
    </source>
</evidence>
<dbReference type="STRING" id="1123397.SAMN05660831_02387"/>
<keyword evidence="2" id="KW-0813">Transport</keyword>
<evidence type="ECO:0000313" key="9">
    <source>
        <dbReference type="EMBL" id="SFD82243.1"/>
    </source>
</evidence>
<dbReference type="Gene3D" id="3.30.70.100">
    <property type="match status" value="1"/>
</dbReference>
<dbReference type="InterPro" id="IPR050171">
    <property type="entry name" value="MFS_Transporters"/>
</dbReference>
<dbReference type="PROSITE" id="PS50850">
    <property type="entry name" value="MFS"/>
    <property type="match status" value="1"/>
</dbReference>
<dbReference type="EMBL" id="FOMJ01000009">
    <property type="protein sequence ID" value="SFD82243.1"/>
    <property type="molecule type" value="Genomic_DNA"/>
</dbReference>
<evidence type="ECO:0000256" key="4">
    <source>
        <dbReference type="ARBA" id="ARBA00022692"/>
    </source>
</evidence>
<evidence type="ECO:0000256" key="3">
    <source>
        <dbReference type="ARBA" id="ARBA00022475"/>
    </source>
</evidence>
<keyword evidence="5 7" id="KW-1133">Transmembrane helix</keyword>
<evidence type="ECO:0000256" key="5">
    <source>
        <dbReference type="ARBA" id="ARBA00022989"/>
    </source>
</evidence>
<feature type="transmembrane region" description="Helical" evidence="7">
    <location>
        <begin position="276"/>
        <end position="294"/>
    </location>
</feature>
<accession>A0A1I1VMF7</accession>
<dbReference type="CDD" id="cd17472">
    <property type="entry name" value="MFS_YajR_like"/>
    <property type="match status" value="1"/>
</dbReference>
<feature type="transmembrane region" description="Helical" evidence="7">
    <location>
        <begin position="338"/>
        <end position="359"/>
    </location>
</feature>
<dbReference type="OrthoDB" id="9764259at2"/>
<dbReference type="InterPro" id="IPR011701">
    <property type="entry name" value="MFS"/>
</dbReference>
<dbReference type="Gene3D" id="1.20.1250.20">
    <property type="entry name" value="MFS general substrate transporter like domains"/>
    <property type="match status" value="1"/>
</dbReference>
<dbReference type="PANTHER" id="PTHR23517:SF2">
    <property type="entry name" value="MULTIDRUG RESISTANCE PROTEIN MDTH"/>
    <property type="match status" value="1"/>
</dbReference>